<organism evidence="10 11">
    <name type="scientific">Schistosoma bovis</name>
    <name type="common">Blood fluke</name>
    <dbReference type="NCBI Taxonomy" id="6184"/>
    <lineage>
        <taxon>Eukaryota</taxon>
        <taxon>Metazoa</taxon>
        <taxon>Spiralia</taxon>
        <taxon>Lophotrochozoa</taxon>
        <taxon>Platyhelminthes</taxon>
        <taxon>Trematoda</taxon>
        <taxon>Digenea</taxon>
        <taxon>Strigeidida</taxon>
        <taxon>Schistosomatoidea</taxon>
        <taxon>Schistosomatidae</taxon>
        <taxon>Schistosoma</taxon>
    </lineage>
</organism>
<dbReference type="InterPro" id="IPR036638">
    <property type="entry name" value="HLH_DNA-bd_sf"/>
</dbReference>
<dbReference type="Pfam" id="PF00010">
    <property type="entry name" value="HLH"/>
    <property type="match status" value="1"/>
</dbReference>
<dbReference type="GO" id="GO:0045944">
    <property type="term" value="P:positive regulation of transcription by RNA polymerase II"/>
    <property type="evidence" value="ECO:0007669"/>
    <property type="project" value="TreeGrafter"/>
</dbReference>
<dbReference type="GO" id="GO:0046983">
    <property type="term" value="F:protein dimerization activity"/>
    <property type="evidence" value="ECO:0007669"/>
    <property type="project" value="InterPro"/>
</dbReference>
<feature type="compositionally biased region" description="Low complexity" evidence="8">
    <location>
        <begin position="311"/>
        <end position="365"/>
    </location>
</feature>
<dbReference type="Proteomes" id="UP000290809">
    <property type="component" value="Unassembled WGS sequence"/>
</dbReference>
<dbReference type="Gene3D" id="4.10.280.10">
    <property type="entry name" value="Helix-loop-helix DNA-binding domain"/>
    <property type="match status" value="1"/>
</dbReference>
<feature type="compositionally biased region" description="Acidic residues" evidence="8">
    <location>
        <begin position="18"/>
        <end position="46"/>
    </location>
</feature>
<dbReference type="GO" id="GO:0003700">
    <property type="term" value="F:DNA-binding transcription factor activity"/>
    <property type="evidence" value="ECO:0007669"/>
    <property type="project" value="TreeGrafter"/>
</dbReference>
<comment type="caution">
    <text evidence="10">The sequence shown here is derived from an EMBL/GenBank/DDBJ whole genome shotgun (WGS) entry which is preliminary data.</text>
</comment>
<evidence type="ECO:0000313" key="10">
    <source>
        <dbReference type="EMBL" id="RTG88962.1"/>
    </source>
</evidence>
<accession>A0A430QMM8</accession>
<dbReference type="GO" id="GO:0003677">
    <property type="term" value="F:DNA binding"/>
    <property type="evidence" value="ECO:0007669"/>
    <property type="project" value="UniProtKB-KW"/>
</dbReference>
<evidence type="ECO:0000256" key="3">
    <source>
        <dbReference type="ARBA" id="ARBA00023125"/>
    </source>
</evidence>
<keyword evidence="7" id="KW-0175">Coiled coil</keyword>
<comment type="similarity">
    <text evidence="1">Belongs to the MAX family.</text>
</comment>
<evidence type="ECO:0000256" key="6">
    <source>
        <dbReference type="ARBA" id="ARBA00023242"/>
    </source>
</evidence>
<evidence type="ECO:0000256" key="4">
    <source>
        <dbReference type="ARBA" id="ARBA00023159"/>
    </source>
</evidence>
<keyword evidence="3" id="KW-0238">DNA-binding</keyword>
<keyword evidence="4" id="KW-0010">Activator</keyword>
<keyword evidence="2" id="KW-0805">Transcription regulation</keyword>
<keyword evidence="11" id="KW-1185">Reference proteome</keyword>
<protein>
    <recommendedName>
        <fullName evidence="9">BHLH domain-containing protein</fullName>
    </recommendedName>
</protein>
<proteinExistence type="inferred from homology"/>
<sequence length="466" mass="50314">MARCLNSYAQKVMHEEHYEEDVDDEDLDDDDVDGYEGLSDYDEDDIPGSSGYGSHSFGNTGSEGKSADLRRQRSISEGGAVYCVEAGEDNRQVFLMAFVITKSTLTFRRDHHNQLERKRRASIKTSYNDLREVIPGLRGSKASRAVILQRAVECIEELVKLNRDHTVCVETLKRQNDLLDSRVQELQRLVQRMDGEEACNTPTSSSFANTISPNNNVALRLISPTASGVPMYRCMSQDPLQSSTSTECPGTASGTEYVSSSHPSVLQSQKPVLCTMANYSPSALGRANTVMHFVTNTSAINSIGGLATDSNTTSLVSSSHSAFSPSVSSSDGSSTGPARSLSQRSSPGGLSSSSNTSSNPTSRQSFRTDDDYSAVSREVNSTGSLENIPTSADGTTHSNIKPVRQQLRSSSSPSRSSPPPILSTVPTLLPAYRKSDSPIHSSHSLNSGSCNSQGNLGGKSKRRKFR</sequence>
<dbReference type="InterPro" id="IPR011598">
    <property type="entry name" value="bHLH_dom"/>
</dbReference>
<feature type="region of interest" description="Disordered" evidence="8">
    <location>
        <begin position="238"/>
        <end position="262"/>
    </location>
</feature>
<feature type="region of interest" description="Disordered" evidence="8">
    <location>
        <begin position="15"/>
        <end position="70"/>
    </location>
</feature>
<dbReference type="SMART" id="SM00353">
    <property type="entry name" value="HLH"/>
    <property type="match status" value="1"/>
</dbReference>
<evidence type="ECO:0000256" key="8">
    <source>
        <dbReference type="SAM" id="MobiDB-lite"/>
    </source>
</evidence>
<dbReference type="SUPFAM" id="SSF47459">
    <property type="entry name" value="HLH, helix-loop-helix DNA-binding domain"/>
    <property type="match status" value="1"/>
</dbReference>
<evidence type="ECO:0000313" key="11">
    <source>
        <dbReference type="Proteomes" id="UP000290809"/>
    </source>
</evidence>
<name>A0A430QMM8_SCHBO</name>
<dbReference type="PANTHER" id="PTHR10328:SF3">
    <property type="entry name" value="PROTEIN MAX"/>
    <property type="match status" value="1"/>
</dbReference>
<dbReference type="GO" id="GO:0090575">
    <property type="term" value="C:RNA polymerase II transcription regulator complex"/>
    <property type="evidence" value="ECO:0007669"/>
    <property type="project" value="TreeGrafter"/>
</dbReference>
<evidence type="ECO:0000256" key="1">
    <source>
        <dbReference type="ARBA" id="ARBA00007628"/>
    </source>
</evidence>
<dbReference type="PROSITE" id="PS50888">
    <property type="entry name" value="BHLH"/>
    <property type="match status" value="1"/>
</dbReference>
<dbReference type="CDD" id="cd11406">
    <property type="entry name" value="bHLHzip_Max"/>
    <property type="match status" value="1"/>
</dbReference>
<feature type="domain" description="BHLH" evidence="9">
    <location>
        <begin position="107"/>
        <end position="158"/>
    </location>
</feature>
<dbReference type="STRING" id="6184.A0A430QMM8"/>
<feature type="compositionally biased region" description="Polar residues" evidence="8">
    <location>
        <begin position="378"/>
        <end position="399"/>
    </location>
</feature>
<feature type="compositionally biased region" description="Polar residues" evidence="8">
    <location>
        <begin position="52"/>
        <end position="63"/>
    </location>
</feature>
<gene>
    <name evidence="10" type="ORF">DC041_0001910</name>
</gene>
<feature type="coiled-coil region" evidence="7">
    <location>
        <begin position="169"/>
        <end position="196"/>
    </location>
</feature>
<keyword evidence="6" id="KW-0539">Nucleus</keyword>
<reference evidence="10 11" key="1">
    <citation type="journal article" date="2019" name="PLoS Pathog.">
        <title>Genome sequence of the bovine parasite Schistosoma bovis Tanzania.</title>
        <authorList>
            <person name="Oey H."/>
            <person name="Zakrzewski M."/>
            <person name="Gobert G."/>
            <person name="Gravermann K."/>
            <person name="Stoye J."/>
            <person name="Jones M."/>
            <person name="Mcmanus D."/>
            <person name="Krause L."/>
        </authorList>
    </citation>
    <scope>NUCLEOTIDE SEQUENCE [LARGE SCALE GENOMIC DNA]</scope>
    <source>
        <strain evidence="10 11">TAN1997</strain>
    </source>
</reference>
<evidence type="ECO:0000256" key="2">
    <source>
        <dbReference type="ARBA" id="ARBA00023015"/>
    </source>
</evidence>
<evidence type="ECO:0000256" key="7">
    <source>
        <dbReference type="SAM" id="Coils"/>
    </source>
</evidence>
<evidence type="ECO:0000256" key="5">
    <source>
        <dbReference type="ARBA" id="ARBA00023163"/>
    </source>
</evidence>
<evidence type="ECO:0000259" key="9">
    <source>
        <dbReference type="PROSITE" id="PS50888"/>
    </source>
</evidence>
<dbReference type="EMBL" id="QMKO01001537">
    <property type="protein sequence ID" value="RTG88962.1"/>
    <property type="molecule type" value="Genomic_DNA"/>
</dbReference>
<dbReference type="PANTHER" id="PTHR10328">
    <property type="entry name" value="PROTEIN MAX MYC-ASSOCIATED FACTOR X"/>
    <property type="match status" value="1"/>
</dbReference>
<feature type="region of interest" description="Disordered" evidence="8">
    <location>
        <begin position="311"/>
        <end position="466"/>
    </location>
</feature>
<feature type="compositionally biased region" description="Low complexity" evidence="8">
    <location>
        <begin position="438"/>
        <end position="452"/>
    </location>
</feature>
<keyword evidence="5" id="KW-0804">Transcription</keyword>
<dbReference type="AlphaFoldDB" id="A0A430QMM8"/>